<sequence length="98" mass="10414">MCRFSLLACVQAWLQMWQRYGFSPVCDRRCTIRLLWNRKDLPQYSHDLSCGDDARDDGPPSDEVALAVVAAAGVVGGAAPANAGGVSLRGDVGAVPPP</sequence>
<name>A0A6B0UI81_IXORI</name>
<feature type="signal peptide" evidence="1">
    <location>
        <begin position="1"/>
        <end position="21"/>
    </location>
</feature>
<evidence type="ECO:0000256" key="1">
    <source>
        <dbReference type="SAM" id="SignalP"/>
    </source>
</evidence>
<organism evidence="2">
    <name type="scientific">Ixodes ricinus</name>
    <name type="common">Common tick</name>
    <name type="synonym">Acarus ricinus</name>
    <dbReference type="NCBI Taxonomy" id="34613"/>
    <lineage>
        <taxon>Eukaryota</taxon>
        <taxon>Metazoa</taxon>
        <taxon>Ecdysozoa</taxon>
        <taxon>Arthropoda</taxon>
        <taxon>Chelicerata</taxon>
        <taxon>Arachnida</taxon>
        <taxon>Acari</taxon>
        <taxon>Parasitiformes</taxon>
        <taxon>Ixodida</taxon>
        <taxon>Ixodoidea</taxon>
        <taxon>Ixodidae</taxon>
        <taxon>Ixodinae</taxon>
        <taxon>Ixodes</taxon>
    </lineage>
</organism>
<proteinExistence type="predicted"/>
<keyword evidence="1" id="KW-0732">Signal</keyword>
<evidence type="ECO:0008006" key="3">
    <source>
        <dbReference type="Google" id="ProtNLM"/>
    </source>
</evidence>
<dbReference type="AlphaFoldDB" id="A0A6B0UI81"/>
<accession>A0A6B0UI81</accession>
<protein>
    <recommendedName>
        <fullName evidence="3">Secreted protein</fullName>
    </recommendedName>
</protein>
<feature type="chain" id="PRO_5025576026" description="Secreted protein" evidence="1">
    <location>
        <begin position="22"/>
        <end position="98"/>
    </location>
</feature>
<reference evidence="2" key="1">
    <citation type="submission" date="2019-12" db="EMBL/GenBank/DDBJ databases">
        <title>An insight into the sialome of adult female Ixodes ricinus ticks feeding for 6 days.</title>
        <authorList>
            <person name="Perner J."/>
            <person name="Ribeiro J.M.C."/>
        </authorList>
    </citation>
    <scope>NUCLEOTIDE SEQUENCE</scope>
    <source>
        <strain evidence="2">Semi-engorged</strain>
        <tissue evidence="2">Salivary glands</tissue>
    </source>
</reference>
<evidence type="ECO:0000313" key="2">
    <source>
        <dbReference type="EMBL" id="MXU87843.1"/>
    </source>
</evidence>
<dbReference type="EMBL" id="GIFC01005760">
    <property type="protein sequence ID" value="MXU87843.1"/>
    <property type="molecule type" value="Transcribed_RNA"/>
</dbReference>